<evidence type="ECO:0000313" key="12">
    <source>
        <dbReference type="Proteomes" id="UP001515480"/>
    </source>
</evidence>
<dbReference type="InterPro" id="IPR011009">
    <property type="entry name" value="Kinase-like_dom_sf"/>
</dbReference>
<evidence type="ECO:0000313" key="11">
    <source>
        <dbReference type="EMBL" id="KAL1515154.1"/>
    </source>
</evidence>
<keyword evidence="6" id="KW-0067">ATP-binding</keyword>
<dbReference type="Gene3D" id="1.10.510.10">
    <property type="entry name" value="Transferase(Phosphotransferase) domain 1"/>
    <property type="match status" value="1"/>
</dbReference>
<feature type="region of interest" description="Disordered" evidence="9">
    <location>
        <begin position="830"/>
        <end position="850"/>
    </location>
</feature>
<evidence type="ECO:0000256" key="2">
    <source>
        <dbReference type="ARBA" id="ARBA00022527"/>
    </source>
</evidence>
<sequence length="1161" mass="122617">MIPVPAALAPSASGGHPAHAAHALPLPAAPPTASGAHAASVAGLPLPPAASPSPGAAAGVGPPQLSATAPPPNALADDALPRQHPPSPPPATPPSGPHATVVSQPLAPPPPPRCPPPPPAAAPAPPSPSPSSSASCPLGVLHPAVFFGYLPHYSARHTASPYVAVAPPFACAVFCHSSAPPPPPAPLVRSPLLLLSLARLAVPRLRLFAFLAVGLAAPSPPAPPHDRPPLKPGPSSLPPPRGPHRYATRSAPGPAQPPHFEPSSPDDRKRPRTRLRARALGPWAAAGVAGAVAASTALPPAPPSGVVASSVPAPTCPPPNPPARAVIGVATPTAPAPSPPSSDLEGLCASAARCGPSDFERLRVLSQTHGSTTRLVRRRVDGVLLCVKERSQPAAALHEVEMLARLHRHPQCLGFEGAYLHAGRLCIVLEFAPHGTLAAQIERRRTRGDALAEAEVLDVLVQLGGALAHLHRRGIVHRDLKPSNLFLDARRLVRLADFSIAACIADGPPPRKSKFLGTPLYVAPEIIEDRPVSFKTDIWALGVITYEMIALRPPFAAENLIALGLAITSGRYEPLSAAVAGRQASATASGSDGYSEELLSLPSRMLCLEADDRPDATALLAMPIVSRHAVVFRHSIERWKECADRVSDEVVSGGAAVASSAGGDAAAAAWGDRGAHRLTRESLERWEARMALLLVQQQLSHLHASIAGQLQSAREAALHERGARETALLRELREMEAEGPRGAAGGDAGVRRQLREAEELLRARDAQVVMLKSMKKREEQRRCVAAADTRAVRSTFSAWRGVVIDARVQRLLAARDEQLGALSTRMQQLCSPASAERAHSSPTPTGHPTNAHVEHLYVATRPTPSAFGLRPRSLPFSQKARHAPPTPPAPPPSSVVPPSRRTLPHSPSQKRGEGMVLFERESTKSAEGSGVSPAVDMHHPANHSAAGRGKRGELRPQSAEAAPSGAYPYVSPGGLYERGLKQRAKREAAMARRKREKDDQELRDCTFEPNRRGEHDEHKEERDKETRGAPERHARQKGLEARASREEARASREEAALDVPRPATAVLLDTSPGSSPSPSPTPVVTTFTTIISALPKVLDTYRERRHSRFTSRASSPARPSSASIPHRGSPSDPTGVAVESVSPTEEPQTHQHAPTDLHSLL</sequence>
<evidence type="ECO:0000256" key="1">
    <source>
        <dbReference type="ARBA" id="ARBA00012513"/>
    </source>
</evidence>
<dbReference type="InterPro" id="IPR051131">
    <property type="entry name" value="NEK_Ser/Thr_kinase_NIMA"/>
</dbReference>
<feature type="region of interest" description="Disordered" evidence="9">
    <location>
        <begin position="219"/>
        <end position="271"/>
    </location>
</feature>
<dbReference type="PANTHER" id="PTHR44899">
    <property type="entry name" value="CAMK FAMILY PROTEIN KINASE"/>
    <property type="match status" value="1"/>
</dbReference>
<feature type="compositionally biased region" description="Pro residues" evidence="9">
    <location>
        <begin position="83"/>
        <end position="96"/>
    </location>
</feature>
<dbReference type="Pfam" id="PF00069">
    <property type="entry name" value="Pkinase"/>
    <property type="match status" value="1"/>
</dbReference>
<dbReference type="SMART" id="SM00220">
    <property type="entry name" value="S_TKc"/>
    <property type="match status" value="1"/>
</dbReference>
<feature type="region of interest" description="Disordered" evidence="9">
    <location>
        <begin position="1"/>
        <end position="134"/>
    </location>
</feature>
<feature type="compositionally biased region" description="Pro residues" evidence="9">
    <location>
        <begin position="106"/>
        <end position="129"/>
    </location>
</feature>
<comment type="catalytic activity">
    <reaction evidence="7">
        <text>L-threonyl-[protein] + ATP = O-phospho-L-threonyl-[protein] + ADP + H(+)</text>
        <dbReference type="Rhea" id="RHEA:46608"/>
        <dbReference type="Rhea" id="RHEA-COMP:11060"/>
        <dbReference type="Rhea" id="RHEA-COMP:11605"/>
        <dbReference type="ChEBI" id="CHEBI:15378"/>
        <dbReference type="ChEBI" id="CHEBI:30013"/>
        <dbReference type="ChEBI" id="CHEBI:30616"/>
        <dbReference type="ChEBI" id="CHEBI:61977"/>
        <dbReference type="ChEBI" id="CHEBI:456216"/>
        <dbReference type="EC" id="2.7.11.1"/>
    </reaction>
</comment>
<evidence type="ECO:0000256" key="7">
    <source>
        <dbReference type="ARBA" id="ARBA00047899"/>
    </source>
</evidence>
<feature type="region of interest" description="Disordered" evidence="9">
    <location>
        <begin position="863"/>
        <end position="1084"/>
    </location>
</feature>
<feature type="region of interest" description="Disordered" evidence="9">
    <location>
        <begin position="1102"/>
        <end position="1161"/>
    </location>
</feature>
<evidence type="ECO:0000256" key="8">
    <source>
        <dbReference type="ARBA" id="ARBA00048679"/>
    </source>
</evidence>
<dbReference type="GO" id="GO:0004674">
    <property type="term" value="F:protein serine/threonine kinase activity"/>
    <property type="evidence" value="ECO:0007669"/>
    <property type="project" value="UniProtKB-KW"/>
</dbReference>
<comment type="caution">
    <text evidence="11">The sequence shown here is derived from an EMBL/GenBank/DDBJ whole genome shotgun (WGS) entry which is preliminary data.</text>
</comment>
<evidence type="ECO:0000256" key="5">
    <source>
        <dbReference type="ARBA" id="ARBA00022777"/>
    </source>
</evidence>
<evidence type="ECO:0000259" key="10">
    <source>
        <dbReference type="PROSITE" id="PS50011"/>
    </source>
</evidence>
<feature type="compositionally biased region" description="Basic and acidic residues" evidence="9">
    <location>
        <begin position="985"/>
        <end position="1055"/>
    </location>
</feature>
<evidence type="ECO:0000256" key="9">
    <source>
        <dbReference type="SAM" id="MobiDB-lite"/>
    </source>
</evidence>
<feature type="compositionally biased region" description="Pro residues" evidence="9">
    <location>
        <begin position="884"/>
        <end position="895"/>
    </location>
</feature>
<proteinExistence type="predicted"/>
<dbReference type="SUPFAM" id="SSF56112">
    <property type="entry name" value="Protein kinase-like (PK-like)"/>
    <property type="match status" value="1"/>
</dbReference>
<dbReference type="EC" id="2.7.11.1" evidence="1"/>
<keyword evidence="12" id="KW-1185">Reference proteome</keyword>
<dbReference type="InterPro" id="IPR008271">
    <property type="entry name" value="Ser/Thr_kinase_AS"/>
</dbReference>
<reference evidence="11 12" key="1">
    <citation type="journal article" date="2024" name="Science">
        <title>Giant polyketide synthase enzymes in the biosynthesis of giant marine polyether toxins.</title>
        <authorList>
            <person name="Fallon T.R."/>
            <person name="Shende V.V."/>
            <person name="Wierzbicki I.H."/>
            <person name="Pendleton A.L."/>
            <person name="Watervoot N.F."/>
            <person name="Auber R.P."/>
            <person name="Gonzalez D.J."/>
            <person name="Wisecaver J.H."/>
            <person name="Moore B.S."/>
        </authorList>
    </citation>
    <scope>NUCLEOTIDE SEQUENCE [LARGE SCALE GENOMIC DNA]</scope>
    <source>
        <strain evidence="11 12">12B1</strain>
    </source>
</reference>
<dbReference type="PANTHER" id="PTHR44899:SF3">
    <property type="entry name" value="SERINE_THREONINE-PROTEIN KINASE NEK1"/>
    <property type="match status" value="1"/>
</dbReference>
<gene>
    <name evidence="11" type="ORF">AB1Y20_004215</name>
</gene>
<evidence type="ECO:0000256" key="4">
    <source>
        <dbReference type="ARBA" id="ARBA00022741"/>
    </source>
</evidence>
<dbReference type="GO" id="GO:0005524">
    <property type="term" value="F:ATP binding"/>
    <property type="evidence" value="ECO:0007669"/>
    <property type="project" value="UniProtKB-KW"/>
</dbReference>
<dbReference type="AlphaFoldDB" id="A0AB34J9D0"/>
<feature type="compositionally biased region" description="Low complexity" evidence="9">
    <location>
        <begin position="1110"/>
        <end position="1125"/>
    </location>
</feature>
<dbReference type="EMBL" id="JBGBPQ010000012">
    <property type="protein sequence ID" value="KAL1515154.1"/>
    <property type="molecule type" value="Genomic_DNA"/>
</dbReference>
<dbReference type="InterPro" id="IPR000719">
    <property type="entry name" value="Prot_kinase_dom"/>
</dbReference>
<accession>A0AB34J9D0</accession>
<name>A0AB34J9D0_PRYPA</name>
<dbReference type="PROSITE" id="PS00108">
    <property type="entry name" value="PROTEIN_KINASE_ST"/>
    <property type="match status" value="1"/>
</dbReference>
<feature type="compositionally biased region" description="Low complexity" evidence="9">
    <location>
        <begin position="9"/>
        <end position="44"/>
    </location>
</feature>
<keyword evidence="3" id="KW-0808">Transferase</keyword>
<dbReference type="PROSITE" id="PS50011">
    <property type="entry name" value="PROTEIN_KINASE_DOM"/>
    <property type="match status" value="1"/>
</dbReference>
<feature type="compositionally biased region" description="Pro residues" evidence="9">
    <location>
        <begin position="230"/>
        <end position="241"/>
    </location>
</feature>
<dbReference type="Proteomes" id="UP001515480">
    <property type="component" value="Unassembled WGS sequence"/>
</dbReference>
<protein>
    <recommendedName>
        <fullName evidence="1">non-specific serine/threonine protein kinase</fullName>
        <ecNumber evidence="1">2.7.11.1</ecNumber>
    </recommendedName>
</protein>
<keyword evidence="5" id="KW-0418">Kinase</keyword>
<comment type="catalytic activity">
    <reaction evidence="8">
        <text>L-seryl-[protein] + ATP = O-phospho-L-seryl-[protein] + ADP + H(+)</text>
        <dbReference type="Rhea" id="RHEA:17989"/>
        <dbReference type="Rhea" id="RHEA-COMP:9863"/>
        <dbReference type="Rhea" id="RHEA-COMP:11604"/>
        <dbReference type="ChEBI" id="CHEBI:15378"/>
        <dbReference type="ChEBI" id="CHEBI:29999"/>
        <dbReference type="ChEBI" id="CHEBI:30616"/>
        <dbReference type="ChEBI" id="CHEBI:83421"/>
        <dbReference type="ChEBI" id="CHEBI:456216"/>
        <dbReference type="EC" id="2.7.11.1"/>
    </reaction>
</comment>
<evidence type="ECO:0000256" key="6">
    <source>
        <dbReference type="ARBA" id="ARBA00022840"/>
    </source>
</evidence>
<feature type="compositionally biased region" description="Low complexity" evidence="9">
    <location>
        <begin position="52"/>
        <end position="63"/>
    </location>
</feature>
<feature type="compositionally biased region" description="Basic and acidic residues" evidence="9">
    <location>
        <begin position="910"/>
        <end position="924"/>
    </location>
</feature>
<keyword evidence="2" id="KW-0723">Serine/threonine-protein kinase</keyword>
<evidence type="ECO:0000256" key="3">
    <source>
        <dbReference type="ARBA" id="ARBA00022679"/>
    </source>
</evidence>
<feature type="domain" description="Protein kinase" evidence="10">
    <location>
        <begin position="359"/>
        <end position="625"/>
    </location>
</feature>
<keyword evidence="4" id="KW-0547">Nucleotide-binding</keyword>
<organism evidence="11 12">
    <name type="scientific">Prymnesium parvum</name>
    <name type="common">Toxic golden alga</name>
    <dbReference type="NCBI Taxonomy" id="97485"/>
    <lineage>
        <taxon>Eukaryota</taxon>
        <taxon>Haptista</taxon>
        <taxon>Haptophyta</taxon>
        <taxon>Prymnesiophyceae</taxon>
        <taxon>Prymnesiales</taxon>
        <taxon>Prymnesiaceae</taxon>
        <taxon>Prymnesium</taxon>
    </lineage>
</organism>